<dbReference type="SUPFAM" id="SSF48726">
    <property type="entry name" value="Immunoglobulin"/>
    <property type="match status" value="1"/>
</dbReference>
<evidence type="ECO:0000256" key="1">
    <source>
        <dbReference type="SAM" id="Phobius"/>
    </source>
</evidence>
<dbReference type="PANTHER" id="PTHR23279">
    <property type="entry name" value="DEFECTIVE PROBOSCIS EXTENSION RESPONSE DPR -RELATED"/>
    <property type="match status" value="1"/>
</dbReference>
<name>A0ABD2D0T3_VESMC</name>
<reference evidence="3 4" key="1">
    <citation type="journal article" date="2024" name="Ann. Entomol. Soc. Am.">
        <title>Genomic analyses of the southern and eastern yellowjacket wasps (Hymenoptera: Vespidae) reveal evolutionary signatures of social life.</title>
        <authorList>
            <person name="Catto M.A."/>
            <person name="Caine P.B."/>
            <person name="Orr S.E."/>
            <person name="Hunt B.G."/>
            <person name="Goodisman M.A.D."/>
        </authorList>
    </citation>
    <scope>NUCLEOTIDE SEQUENCE [LARGE SCALE GENOMIC DNA]</scope>
    <source>
        <strain evidence="3">232</strain>
        <tissue evidence="3">Head and thorax</tissue>
    </source>
</reference>
<dbReference type="InterPro" id="IPR013783">
    <property type="entry name" value="Ig-like_fold"/>
</dbReference>
<dbReference type="FunFam" id="2.60.40.10:FF:000129">
    <property type="entry name" value="CLUMA_CG018772, isoform A"/>
    <property type="match status" value="1"/>
</dbReference>
<dbReference type="InterPro" id="IPR003598">
    <property type="entry name" value="Ig_sub2"/>
</dbReference>
<dbReference type="Gene3D" id="2.60.40.10">
    <property type="entry name" value="Immunoglobulins"/>
    <property type="match status" value="1"/>
</dbReference>
<evidence type="ECO:0000259" key="2">
    <source>
        <dbReference type="PROSITE" id="PS50835"/>
    </source>
</evidence>
<keyword evidence="1" id="KW-0812">Transmembrane</keyword>
<dbReference type="PROSITE" id="PS50835">
    <property type="entry name" value="IG_LIKE"/>
    <property type="match status" value="1"/>
</dbReference>
<organism evidence="3 4">
    <name type="scientific">Vespula maculifrons</name>
    <name type="common">Eastern yellow jacket</name>
    <name type="synonym">Wasp</name>
    <dbReference type="NCBI Taxonomy" id="7453"/>
    <lineage>
        <taxon>Eukaryota</taxon>
        <taxon>Metazoa</taxon>
        <taxon>Ecdysozoa</taxon>
        <taxon>Arthropoda</taxon>
        <taxon>Hexapoda</taxon>
        <taxon>Insecta</taxon>
        <taxon>Pterygota</taxon>
        <taxon>Neoptera</taxon>
        <taxon>Endopterygota</taxon>
        <taxon>Hymenoptera</taxon>
        <taxon>Apocrita</taxon>
        <taxon>Aculeata</taxon>
        <taxon>Vespoidea</taxon>
        <taxon>Vespidae</taxon>
        <taxon>Vespinae</taxon>
        <taxon>Vespula</taxon>
    </lineage>
</organism>
<dbReference type="Pfam" id="PF07686">
    <property type="entry name" value="V-set"/>
    <property type="match status" value="1"/>
</dbReference>
<dbReference type="SMART" id="SM00409">
    <property type="entry name" value="IG"/>
    <property type="match status" value="1"/>
</dbReference>
<feature type="transmembrane region" description="Helical" evidence="1">
    <location>
        <begin position="56"/>
        <end position="77"/>
    </location>
</feature>
<dbReference type="InterPro" id="IPR036179">
    <property type="entry name" value="Ig-like_dom_sf"/>
</dbReference>
<evidence type="ECO:0000313" key="4">
    <source>
        <dbReference type="Proteomes" id="UP001607303"/>
    </source>
</evidence>
<dbReference type="InterPro" id="IPR037448">
    <property type="entry name" value="Zig-8"/>
</dbReference>
<dbReference type="InterPro" id="IPR013106">
    <property type="entry name" value="Ig_V-set"/>
</dbReference>
<keyword evidence="1" id="KW-0472">Membrane</keyword>
<accession>A0ABD2D0T3</accession>
<gene>
    <name evidence="3" type="ORF">V1477_001106</name>
</gene>
<feature type="domain" description="Ig-like" evidence="2">
    <location>
        <begin position="103"/>
        <end position="202"/>
    </location>
</feature>
<comment type="caution">
    <text evidence="3">The sequence shown here is derived from an EMBL/GenBank/DDBJ whole genome shotgun (WGS) entry which is preliminary data.</text>
</comment>
<dbReference type="InterPro" id="IPR003599">
    <property type="entry name" value="Ig_sub"/>
</dbReference>
<dbReference type="AlphaFoldDB" id="A0ABD2D0T3"/>
<dbReference type="Proteomes" id="UP001607303">
    <property type="component" value="Unassembled WGS sequence"/>
</dbReference>
<dbReference type="PANTHER" id="PTHR23279:SF41">
    <property type="entry name" value="DEFECTIVE PROBOSCIS EXTENSION RESPONSE 4-RELATED"/>
    <property type="match status" value="1"/>
</dbReference>
<proteinExistence type="predicted"/>
<keyword evidence="4" id="KW-1185">Reference proteome</keyword>
<protein>
    <submittedName>
        <fullName evidence="3">Hemicentin-1-like isoform X1</fullName>
    </submittedName>
</protein>
<sequence length="209" mass="24190">MSKASREDRFIVKLRERSNIEIAKTLDERNVKSDIRTPFCREERKKKKRKKKISKCIPLISIISIYSFINELLFYLLSECASKSGGSVVEHHSSYWEQPFSQPYFDNTTKRETTTTVGQTAYLYCRVRNLGDRAVSWIRKRDLHILTVGILTYTNDQRFQSLHGDGSDEWTLKISSPQVRDSGTYECQVSTEPKISQAFNLSVVGKYIS</sequence>
<evidence type="ECO:0000313" key="3">
    <source>
        <dbReference type="EMBL" id="KAL2751003.1"/>
    </source>
</evidence>
<dbReference type="InterPro" id="IPR007110">
    <property type="entry name" value="Ig-like_dom"/>
</dbReference>
<dbReference type="SMART" id="SM00408">
    <property type="entry name" value="IGc2"/>
    <property type="match status" value="1"/>
</dbReference>
<dbReference type="SMART" id="SM00406">
    <property type="entry name" value="IGv"/>
    <property type="match status" value="1"/>
</dbReference>
<dbReference type="EMBL" id="JAYRBN010000008">
    <property type="protein sequence ID" value="KAL2751003.1"/>
    <property type="molecule type" value="Genomic_DNA"/>
</dbReference>
<keyword evidence="1" id="KW-1133">Transmembrane helix</keyword>